<evidence type="ECO:0000313" key="2">
    <source>
        <dbReference type="EMBL" id="PLW26406.1"/>
    </source>
</evidence>
<evidence type="ECO:0000313" key="3">
    <source>
        <dbReference type="Proteomes" id="UP000235392"/>
    </source>
</evidence>
<sequence length="84" mass="9194">MSTRRTISSINLFTPLSDPDAAFRAANAEKRRLKAARSEETAAINLSAVDAHHSQPTRPPHRLPSPLPLSNAFNDADGIDFHPH</sequence>
<dbReference type="Proteomes" id="UP000235392">
    <property type="component" value="Unassembled WGS sequence"/>
</dbReference>
<evidence type="ECO:0000256" key="1">
    <source>
        <dbReference type="SAM" id="MobiDB-lite"/>
    </source>
</evidence>
<organism evidence="2 3">
    <name type="scientific">Puccinia coronata f. sp. avenae</name>
    <dbReference type="NCBI Taxonomy" id="200324"/>
    <lineage>
        <taxon>Eukaryota</taxon>
        <taxon>Fungi</taxon>
        <taxon>Dikarya</taxon>
        <taxon>Basidiomycota</taxon>
        <taxon>Pucciniomycotina</taxon>
        <taxon>Pucciniomycetes</taxon>
        <taxon>Pucciniales</taxon>
        <taxon>Pucciniaceae</taxon>
        <taxon>Puccinia</taxon>
    </lineage>
</organism>
<name>A0A2N5TLL9_9BASI</name>
<feature type="region of interest" description="Disordered" evidence="1">
    <location>
        <begin position="49"/>
        <end position="84"/>
    </location>
</feature>
<reference evidence="2 3" key="1">
    <citation type="submission" date="2017-11" db="EMBL/GenBank/DDBJ databases">
        <title>De novo assembly and phasing of dikaryotic genomes from two isolates of Puccinia coronata f. sp. avenae, the causal agent of oat crown rust.</title>
        <authorList>
            <person name="Miller M.E."/>
            <person name="Zhang Y."/>
            <person name="Omidvar V."/>
            <person name="Sperschneider J."/>
            <person name="Schwessinger B."/>
            <person name="Raley C."/>
            <person name="Palmer J.M."/>
            <person name="Garnica D."/>
            <person name="Upadhyaya N."/>
            <person name="Rathjen J."/>
            <person name="Taylor J.M."/>
            <person name="Park R.F."/>
            <person name="Dodds P.N."/>
            <person name="Hirsch C.D."/>
            <person name="Kianian S.F."/>
            <person name="Figueroa M."/>
        </authorList>
    </citation>
    <scope>NUCLEOTIDE SEQUENCE [LARGE SCALE GENOMIC DNA]</scope>
    <source>
        <strain evidence="2">12SD80</strain>
    </source>
</reference>
<proteinExistence type="predicted"/>
<protein>
    <submittedName>
        <fullName evidence="2">Uncharacterized protein</fullName>
    </submittedName>
</protein>
<comment type="caution">
    <text evidence="2">The sequence shown here is derived from an EMBL/GenBank/DDBJ whole genome shotgun (WGS) entry which is preliminary data.</text>
</comment>
<dbReference type="EMBL" id="PGCI01000466">
    <property type="protein sequence ID" value="PLW26406.1"/>
    <property type="molecule type" value="Genomic_DNA"/>
</dbReference>
<dbReference type="AlphaFoldDB" id="A0A2N5TLL9"/>
<accession>A0A2N5TLL9</accession>
<gene>
    <name evidence="2" type="ORF">PCASD_24717</name>
</gene>